<dbReference type="InterPro" id="IPR011010">
    <property type="entry name" value="DNA_brk_join_enz"/>
</dbReference>
<evidence type="ECO:0000313" key="1">
    <source>
        <dbReference type="EMBL" id="MFD6796613.1"/>
    </source>
</evidence>
<dbReference type="RefSeq" id="WP_258937502.1">
    <property type="nucleotide sequence ID" value="NZ_JANBBF010000012.1"/>
</dbReference>
<reference evidence="1 2" key="1">
    <citation type="submission" date="2024-09" db="EMBL/GenBank/DDBJ databases">
        <title>The Natural Products Discovery Center: Release of the First 8490 Sequenced Strains for Exploring Actinobacteria Biosynthetic Diversity.</title>
        <authorList>
            <person name="Kalkreuter E."/>
            <person name="Kautsar S.A."/>
            <person name="Yang D."/>
            <person name="Bader C.D."/>
            <person name="Teijaro C.N."/>
            <person name="Fluegel L."/>
            <person name="Davis C.M."/>
            <person name="Simpson J.R."/>
            <person name="Lauterbach L."/>
            <person name="Steele A.D."/>
            <person name="Gui C."/>
            <person name="Meng S."/>
            <person name="Li G."/>
            <person name="Viehrig K."/>
            <person name="Ye F."/>
            <person name="Su P."/>
            <person name="Kiefer A.F."/>
            <person name="Nichols A."/>
            <person name="Cepeda A.J."/>
            <person name="Yan W."/>
            <person name="Fan B."/>
            <person name="Jiang Y."/>
            <person name="Adhikari A."/>
            <person name="Zheng C.-J."/>
            <person name="Schuster L."/>
            <person name="Cowan T.M."/>
            <person name="Smanski M.J."/>
            <person name="Chevrette M.G."/>
            <person name="De Carvalho L.P.S."/>
            <person name="Shen B."/>
        </authorList>
    </citation>
    <scope>NUCLEOTIDE SEQUENCE [LARGE SCALE GENOMIC DNA]</scope>
    <source>
        <strain evidence="1 2">NPDC060353</strain>
    </source>
</reference>
<comment type="caution">
    <text evidence="1">The sequence shown here is derived from an EMBL/GenBank/DDBJ whole genome shotgun (WGS) entry which is preliminary data.</text>
</comment>
<dbReference type="EMBL" id="JBHXCV010000025">
    <property type="protein sequence ID" value="MFD6796613.1"/>
    <property type="molecule type" value="Genomic_DNA"/>
</dbReference>
<evidence type="ECO:0008006" key="3">
    <source>
        <dbReference type="Google" id="ProtNLM"/>
    </source>
</evidence>
<dbReference type="Proteomes" id="UP001598673">
    <property type="component" value="Unassembled WGS sequence"/>
</dbReference>
<sequence length="101" mass="11168">MLTNYLDNRLNLNSAANARNRSLFPGRRAGQHLTTTSLRLRLRNLGLSNLDGRAAAIRHLLQQAPAPVVADMLGYSTTTATRIAFETGTTWQRYAADKNGR</sequence>
<protein>
    <recommendedName>
        <fullName evidence="3">Tyr recombinase domain-containing protein</fullName>
    </recommendedName>
</protein>
<name>A0ABW6GBL9_9PSEU</name>
<proteinExistence type="predicted"/>
<dbReference type="SUPFAM" id="SSF56349">
    <property type="entry name" value="DNA breaking-rejoining enzymes"/>
    <property type="match status" value="1"/>
</dbReference>
<evidence type="ECO:0000313" key="2">
    <source>
        <dbReference type="Proteomes" id="UP001598673"/>
    </source>
</evidence>
<organism evidence="1 2">
    <name type="scientific">Prauserella salsuginis</name>
    <dbReference type="NCBI Taxonomy" id="387889"/>
    <lineage>
        <taxon>Bacteria</taxon>
        <taxon>Bacillati</taxon>
        <taxon>Actinomycetota</taxon>
        <taxon>Actinomycetes</taxon>
        <taxon>Pseudonocardiales</taxon>
        <taxon>Pseudonocardiaceae</taxon>
        <taxon>Prauserella</taxon>
        <taxon>Prauserella salsuginis group</taxon>
    </lineage>
</organism>
<gene>
    <name evidence="1" type="ORF">ACFWGY_25075</name>
</gene>
<keyword evidence="2" id="KW-1185">Reference proteome</keyword>
<accession>A0ABW6GBL9</accession>